<dbReference type="SUPFAM" id="SSF56935">
    <property type="entry name" value="Porins"/>
    <property type="match status" value="1"/>
</dbReference>
<dbReference type="InterPro" id="IPR039426">
    <property type="entry name" value="TonB-dep_rcpt-like"/>
</dbReference>
<dbReference type="Gene3D" id="2.170.130.10">
    <property type="entry name" value="TonB-dependent receptor, plug domain"/>
    <property type="match status" value="1"/>
</dbReference>
<evidence type="ECO:0000313" key="13">
    <source>
        <dbReference type="Proteomes" id="UP000295807"/>
    </source>
</evidence>
<feature type="domain" description="TonB-dependent receptor plug" evidence="11">
    <location>
        <begin position="128"/>
        <end position="234"/>
    </location>
</feature>
<sequence length="1035" mass="112932">METGIHTGIFCRPGLKLLMILAVFLIPCRAWTQALPSVEGLVTERATQAALPGAAVTLKGSGRGVTTDAEGRFKLSDVPANAVLVISYVGYQTTEVPVAGQSNLQIRLDAVVEALDEMVVVGYGSVKKSSVTSAISKIENTILDQMPAGRPESALVGRMAGVNITQERSSPGAAPTITIRGPGSISASNDPLIVIDGFPGGSFNNINMNDVESIEVLKDASSAAIYGSRGAGGVIIITTKKGKQGKSRLNFNSYAGIAVPMVHGPENWAAGGQDFYDYTVRYINRDFAWTGGDPSLPLWGDDRRPAQYRVNPVIAEGNHNWEDILLNPEPIQNYSLSLSGGGKESDYYISGTFRDERGTIMNTGYRQYALRANVNLEISPRFRAGFMISPNYSERQTYPGGLQNLVKMPPFLSPEKQEDGSYLRPLDYWGSTVSSGVNPLATLEGTHNHTNAFNNVGEVYGELDLADGLAIRSSFGFNISYATTDNFQESRATNLNRPTGNAADSRVYNLINENVLSYSRDFNEVHNFTGILGASYQYNTSRASALAAEPGSFANEIIPTLNNAIISPGGSYTSKSQWGLTSYFARINYGYNEKYLLSASIRTDGSSRFGPETRWGYFPSASAAWRISREDFFKPVRFINELKLRASYGVVGNFNIGDFQYLGTIGDALYSPGGQLIQGQAQASIGNPALKWERTQSYDIGMELGLFNNRVSLVADHYNKLTKDLLYNVSIPAISGFTNAIVNVGDIRNKGFELELTTRNLIRDFKWGTSVNFSINKNEVTNLGGGVDQVINTHSRGMAWILREGQPMFSYYGYRQAGVIQTEEELGRVPVMAGQFPGTVRYDDVNGDGAITPEDRVMLGSFMPDIVMGMVNDLSWKNFDLSIAIQSSLGAKMYNLENLYYQGPTVSAFLLPVVEGQWWSEQEPGDGQHPATSLAALEYVGNSDYYLEDASFLAVRNINLGFTFPVPVVEKLRLSHLRLYLSVSNAFLLKSKGFNGYNPEGYTDNGIDGINSMPGLNNGAEPVSRIFALGLNANF</sequence>
<name>A0A4R3KRI3_9SPHI</name>
<dbReference type="InterPro" id="IPR012910">
    <property type="entry name" value="Plug_dom"/>
</dbReference>
<dbReference type="InterPro" id="IPR008969">
    <property type="entry name" value="CarboxyPept-like_regulatory"/>
</dbReference>
<accession>A0A4R3KRI3</accession>
<dbReference type="InterPro" id="IPR000531">
    <property type="entry name" value="Beta-barrel_TonB"/>
</dbReference>
<evidence type="ECO:0000313" key="12">
    <source>
        <dbReference type="EMBL" id="TCS86739.1"/>
    </source>
</evidence>
<comment type="caution">
    <text evidence="12">The sequence shown here is derived from an EMBL/GenBank/DDBJ whole genome shotgun (WGS) entry which is preliminary data.</text>
</comment>
<evidence type="ECO:0000256" key="4">
    <source>
        <dbReference type="ARBA" id="ARBA00022692"/>
    </source>
</evidence>
<evidence type="ECO:0000256" key="8">
    <source>
        <dbReference type="PROSITE-ProRule" id="PRU01360"/>
    </source>
</evidence>
<comment type="subcellular location">
    <subcellularLocation>
        <location evidence="1 8">Cell outer membrane</location>
        <topology evidence="1 8">Multi-pass membrane protein</topology>
    </subcellularLocation>
</comment>
<dbReference type="SUPFAM" id="SSF49464">
    <property type="entry name" value="Carboxypeptidase regulatory domain-like"/>
    <property type="match status" value="1"/>
</dbReference>
<dbReference type="InterPro" id="IPR023997">
    <property type="entry name" value="TonB-dep_OMP_SusC/RagA_CS"/>
</dbReference>
<dbReference type="Pfam" id="PF00593">
    <property type="entry name" value="TonB_dep_Rec_b-barrel"/>
    <property type="match status" value="1"/>
</dbReference>
<evidence type="ECO:0000256" key="5">
    <source>
        <dbReference type="ARBA" id="ARBA00023077"/>
    </source>
</evidence>
<dbReference type="InterPro" id="IPR037066">
    <property type="entry name" value="Plug_dom_sf"/>
</dbReference>
<dbReference type="Pfam" id="PF13715">
    <property type="entry name" value="CarbopepD_reg_2"/>
    <property type="match status" value="1"/>
</dbReference>
<evidence type="ECO:0000256" key="3">
    <source>
        <dbReference type="ARBA" id="ARBA00022452"/>
    </source>
</evidence>
<dbReference type="RefSeq" id="WP_132129308.1">
    <property type="nucleotide sequence ID" value="NZ_SMAD01000006.1"/>
</dbReference>
<reference evidence="12 13" key="1">
    <citation type="submission" date="2019-03" db="EMBL/GenBank/DDBJ databases">
        <title>Genomic Encyclopedia of Type Strains, Phase IV (KMG-IV): sequencing the most valuable type-strain genomes for metagenomic binning, comparative biology and taxonomic classification.</title>
        <authorList>
            <person name="Goeker M."/>
        </authorList>
    </citation>
    <scope>NUCLEOTIDE SEQUENCE [LARGE SCALE GENOMIC DNA]</scope>
    <source>
        <strain evidence="12 13">DSM 21100</strain>
    </source>
</reference>
<evidence type="ECO:0000256" key="1">
    <source>
        <dbReference type="ARBA" id="ARBA00004571"/>
    </source>
</evidence>
<dbReference type="NCBIfam" id="TIGR04057">
    <property type="entry name" value="SusC_RagA_signa"/>
    <property type="match status" value="1"/>
</dbReference>
<dbReference type="OrthoDB" id="9768177at2"/>
<proteinExistence type="inferred from homology"/>
<evidence type="ECO:0000256" key="7">
    <source>
        <dbReference type="ARBA" id="ARBA00023237"/>
    </source>
</evidence>
<keyword evidence="2 8" id="KW-0813">Transport</keyword>
<dbReference type="NCBIfam" id="TIGR04056">
    <property type="entry name" value="OMP_RagA_SusC"/>
    <property type="match status" value="1"/>
</dbReference>
<evidence type="ECO:0000259" key="10">
    <source>
        <dbReference type="Pfam" id="PF00593"/>
    </source>
</evidence>
<keyword evidence="6 8" id="KW-0472">Membrane</keyword>
<keyword evidence="13" id="KW-1185">Reference proteome</keyword>
<dbReference type="GO" id="GO:0009279">
    <property type="term" value="C:cell outer membrane"/>
    <property type="evidence" value="ECO:0007669"/>
    <property type="project" value="UniProtKB-SubCell"/>
</dbReference>
<evidence type="ECO:0000259" key="11">
    <source>
        <dbReference type="Pfam" id="PF07715"/>
    </source>
</evidence>
<protein>
    <submittedName>
        <fullName evidence="12">TonB-linked SusC/RagA family outer membrane protein</fullName>
    </submittedName>
</protein>
<gene>
    <name evidence="12" type="ORF">EDD80_10648</name>
</gene>
<dbReference type="EMBL" id="SMAD01000006">
    <property type="protein sequence ID" value="TCS86739.1"/>
    <property type="molecule type" value="Genomic_DNA"/>
</dbReference>
<comment type="similarity">
    <text evidence="8 9">Belongs to the TonB-dependent receptor family.</text>
</comment>
<keyword evidence="4 8" id="KW-0812">Transmembrane</keyword>
<dbReference type="AlphaFoldDB" id="A0A4R3KRI3"/>
<dbReference type="InterPro" id="IPR036942">
    <property type="entry name" value="Beta-barrel_TonB_sf"/>
</dbReference>
<dbReference type="InterPro" id="IPR023996">
    <property type="entry name" value="TonB-dep_OMP_SusC/RagA"/>
</dbReference>
<dbReference type="Gene3D" id="2.60.40.1120">
    <property type="entry name" value="Carboxypeptidase-like, regulatory domain"/>
    <property type="match status" value="1"/>
</dbReference>
<keyword evidence="5 9" id="KW-0798">TonB box</keyword>
<evidence type="ECO:0000256" key="2">
    <source>
        <dbReference type="ARBA" id="ARBA00022448"/>
    </source>
</evidence>
<keyword evidence="7 8" id="KW-0998">Cell outer membrane</keyword>
<feature type="domain" description="TonB-dependent receptor-like beta-barrel" evidence="10">
    <location>
        <begin position="437"/>
        <end position="781"/>
    </location>
</feature>
<evidence type="ECO:0000256" key="9">
    <source>
        <dbReference type="RuleBase" id="RU003357"/>
    </source>
</evidence>
<dbReference type="Pfam" id="PF07715">
    <property type="entry name" value="Plug"/>
    <property type="match status" value="1"/>
</dbReference>
<organism evidence="12 13">
    <name type="scientific">Anseongella ginsenosidimutans</name>
    <dbReference type="NCBI Taxonomy" id="496056"/>
    <lineage>
        <taxon>Bacteria</taxon>
        <taxon>Pseudomonadati</taxon>
        <taxon>Bacteroidota</taxon>
        <taxon>Sphingobacteriia</taxon>
        <taxon>Sphingobacteriales</taxon>
        <taxon>Sphingobacteriaceae</taxon>
        <taxon>Anseongella</taxon>
    </lineage>
</organism>
<evidence type="ECO:0000256" key="6">
    <source>
        <dbReference type="ARBA" id="ARBA00023136"/>
    </source>
</evidence>
<dbReference type="Proteomes" id="UP000295807">
    <property type="component" value="Unassembled WGS sequence"/>
</dbReference>
<keyword evidence="3 8" id="KW-1134">Transmembrane beta strand</keyword>
<dbReference type="PROSITE" id="PS52016">
    <property type="entry name" value="TONB_DEPENDENT_REC_3"/>
    <property type="match status" value="1"/>
</dbReference>
<dbReference type="Gene3D" id="2.40.170.20">
    <property type="entry name" value="TonB-dependent receptor, beta-barrel domain"/>
    <property type="match status" value="1"/>
</dbReference>